<dbReference type="SUPFAM" id="SSF53756">
    <property type="entry name" value="UDP-Glycosyltransferase/glycogen phosphorylase"/>
    <property type="match status" value="1"/>
</dbReference>
<dbReference type="PANTHER" id="PTHR42755">
    <property type="entry name" value="3-DEOXY-MANNO-OCTULOSONATE CYTIDYLYLTRANSFERASE"/>
    <property type="match status" value="1"/>
</dbReference>
<reference evidence="10" key="1">
    <citation type="submission" date="2020-10" db="EMBL/GenBank/DDBJ databases">
        <authorList>
            <person name="Gilroy R."/>
        </authorList>
    </citation>
    <scope>NUCLEOTIDE SEQUENCE</scope>
    <source>
        <strain evidence="10">G3-3990</strain>
    </source>
</reference>
<comment type="catalytic activity">
    <reaction evidence="6 8">
        <text>lipid IVA (E. coli) + CMP-3-deoxy-beta-D-manno-octulosonate = alpha-Kdo-(2-&gt;6)-lipid IVA (E. coli) + CMP + H(+)</text>
        <dbReference type="Rhea" id="RHEA:28066"/>
        <dbReference type="ChEBI" id="CHEBI:15378"/>
        <dbReference type="ChEBI" id="CHEBI:58603"/>
        <dbReference type="ChEBI" id="CHEBI:60364"/>
        <dbReference type="ChEBI" id="CHEBI:60377"/>
        <dbReference type="ChEBI" id="CHEBI:85987"/>
        <dbReference type="EC" id="2.4.99.12"/>
    </reaction>
</comment>
<dbReference type="EC" id="2.4.99.12" evidence="2 8"/>
<dbReference type="AlphaFoldDB" id="A0A9D9HSU2"/>
<evidence type="ECO:0000313" key="10">
    <source>
        <dbReference type="EMBL" id="MBO8459345.1"/>
    </source>
</evidence>
<sequence>MGFLTSMYFGGVRLAALFNRKARMLSCGEKQALDHIASRIENGERYIWFHAASVGEFEQGRPIMEKIKQEHPQCKIILTFFSPSGYELRKNYAGADIVSYLPFATKKKVRKFLDLVNPVKAVFIKYEFWPNYLSELKRRHIPTYIIAAIFRRNQIFFKWYGAAYRRCLYTFEHLFVQDEESRKLLAKYKINDVTVCGDPRFDRVCAIAQEAKNLPIIEQFTYGAPTLIAGSTWPVDEDMLIRYVKENNYACKLVLVPHETDKRHLHHIYQALRGRYVRYTEATPRNVEMANCLVVDTVGILSSIYRYGTVAYIGGGFGVGIHNTLEAAVYGMPVVFGPNYHKFREARQLIECRGGFSVKNYKTLKKTLDEAFEHSKEYGENAKNYVQGNKGATDVIYNRIMK</sequence>
<evidence type="ECO:0000259" key="9">
    <source>
        <dbReference type="Pfam" id="PF04413"/>
    </source>
</evidence>
<organism evidence="10 11">
    <name type="scientific">Candidatus Gallipaludibacter merdavium</name>
    <dbReference type="NCBI Taxonomy" id="2840839"/>
    <lineage>
        <taxon>Bacteria</taxon>
        <taxon>Pseudomonadati</taxon>
        <taxon>Bacteroidota</taxon>
        <taxon>Bacteroidia</taxon>
        <taxon>Bacteroidales</taxon>
        <taxon>Candidatus Gallipaludibacter</taxon>
    </lineage>
</organism>
<gene>
    <name evidence="10" type="ORF">IAA73_03305</name>
</gene>
<dbReference type="InterPro" id="IPR007507">
    <property type="entry name" value="Glycos_transf_N"/>
</dbReference>
<evidence type="ECO:0000256" key="5">
    <source>
        <dbReference type="ARBA" id="ARBA00031445"/>
    </source>
</evidence>
<comment type="subcellular location">
    <subcellularLocation>
        <location evidence="8">Cell membrane</location>
    </subcellularLocation>
</comment>
<evidence type="ECO:0000256" key="7">
    <source>
        <dbReference type="PIRSR" id="PIRSR639901-1"/>
    </source>
</evidence>
<comment type="function">
    <text evidence="8">Involved in lipopolysaccharide (LPS) biosynthesis. Catalyzes the transfer of 3-deoxy-D-manno-octulosonate (Kdo) residue(s) from CMP-Kdo to lipid IV(A), the tetraacyldisaccharide-1,4'-bisphosphate precursor of lipid A.</text>
</comment>
<evidence type="ECO:0000256" key="2">
    <source>
        <dbReference type="ARBA" id="ARBA00012621"/>
    </source>
</evidence>
<evidence type="ECO:0000256" key="3">
    <source>
        <dbReference type="ARBA" id="ARBA00019077"/>
    </source>
</evidence>
<keyword evidence="8" id="KW-0472">Membrane</keyword>
<keyword evidence="8" id="KW-1003">Cell membrane</keyword>
<dbReference type="Gene3D" id="3.40.50.11720">
    <property type="entry name" value="3-Deoxy-D-manno-octulosonic-acid transferase, N-terminal domain"/>
    <property type="match status" value="1"/>
</dbReference>
<dbReference type="Proteomes" id="UP000823641">
    <property type="component" value="Unassembled WGS sequence"/>
</dbReference>
<dbReference type="EMBL" id="JADIMG010000033">
    <property type="protein sequence ID" value="MBO8459345.1"/>
    <property type="molecule type" value="Genomic_DNA"/>
</dbReference>
<proteinExistence type="inferred from homology"/>
<comment type="similarity">
    <text evidence="8">Belongs to the glycosyltransferase group 1 family.</text>
</comment>
<accession>A0A9D9HSU2</accession>
<evidence type="ECO:0000313" key="11">
    <source>
        <dbReference type="Proteomes" id="UP000823641"/>
    </source>
</evidence>
<comment type="caution">
    <text evidence="10">The sequence shown here is derived from an EMBL/GenBank/DDBJ whole genome shotgun (WGS) entry which is preliminary data.</text>
</comment>
<feature type="domain" description="3-deoxy-D-manno-octulosonic-acid transferase N-terminal" evidence="9">
    <location>
        <begin position="41"/>
        <end position="202"/>
    </location>
</feature>
<keyword evidence="4 8" id="KW-0808">Transferase</keyword>
<dbReference type="InterPro" id="IPR039901">
    <property type="entry name" value="Kdotransferase"/>
</dbReference>
<dbReference type="InterPro" id="IPR038107">
    <property type="entry name" value="Glycos_transf_N_sf"/>
</dbReference>
<protein>
    <recommendedName>
        <fullName evidence="3 8">3-deoxy-D-manno-octulosonic acid transferase</fullName>
        <shortName evidence="8">Kdo transferase</shortName>
        <ecNumber evidence="2 8">2.4.99.12</ecNumber>
    </recommendedName>
    <alternativeName>
        <fullName evidence="5 8">Lipid IV(A) 3-deoxy-D-manno-octulosonic acid transferase</fullName>
    </alternativeName>
</protein>
<name>A0A9D9HSU2_9BACT</name>
<dbReference type="Gene3D" id="3.40.50.2000">
    <property type="entry name" value="Glycogen Phosphorylase B"/>
    <property type="match status" value="1"/>
</dbReference>
<evidence type="ECO:0000256" key="1">
    <source>
        <dbReference type="ARBA" id="ARBA00004713"/>
    </source>
</evidence>
<dbReference type="GO" id="GO:0005886">
    <property type="term" value="C:plasma membrane"/>
    <property type="evidence" value="ECO:0007669"/>
    <property type="project" value="UniProtKB-SubCell"/>
</dbReference>
<dbReference type="GO" id="GO:0043842">
    <property type="term" value="F:Kdo transferase activity"/>
    <property type="evidence" value="ECO:0007669"/>
    <property type="project" value="UniProtKB-EC"/>
</dbReference>
<evidence type="ECO:0000256" key="4">
    <source>
        <dbReference type="ARBA" id="ARBA00022679"/>
    </source>
</evidence>
<evidence type="ECO:0000256" key="6">
    <source>
        <dbReference type="ARBA" id="ARBA00049183"/>
    </source>
</evidence>
<evidence type="ECO:0000256" key="8">
    <source>
        <dbReference type="RuleBase" id="RU365103"/>
    </source>
</evidence>
<keyword evidence="8" id="KW-0448">Lipopolysaccharide biosynthesis</keyword>
<dbReference type="Pfam" id="PF04413">
    <property type="entry name" value="Glycos_transf_N"/>
    <property type="match status" value="1"/>
</dbReference>
<feature type="active site" description="Proton acceptor" evidence="7">
    <location>
        <position position="56"/>
    </location>
</feature>
<dbReference type="GO" id="GO:0009244">
    <property type="term" value="P:lipopolysaccharide core region biosynthetic process"/>
    <property type="evidence" value="ECO:0007669"/>
    <property type="project" value="UniProtKB-UniRule"/>
</dbReference>
<reference evidence="10" key="2">
    <citation type="journal article" date="2021" name="PeerJ">
        <title>Extensive microbial diversity within the chicken gut microbiome revealed by metagenomics and culture.</title>
        <authorList>
            <person name="Gilroy R."/>
            <person name="Ravi A."/>
            <person name="Getino M."/>
            <person name="Pursley I."/>
            <person name="Horton D.L."/>
            <person name="Alikhan N.F."/>
            <person name="Baker D."/>
            <person name="Gharbi K."/>
            <person name="Hall N."/>
            <person name="Watson M."/>
            <person name="Adriaenssens E.M."/>
            <person name="Foster-Nyarko E."/>
            <person name="Jarju S."/>
            <person name="Secka A."/>
            <person name="Antonio M."/>
            <person name="Oren A."/>
            <person name="Chaudhuri R.R."/>
            <person name="La Ragione R."/>
            <person name="Hildebrand F."/>
            <person name="Pallen M.J."/>
        </authorList>
    </citation>
    <scope>NUCLEOTIDE SEQUENCE</scope>
    <source>
        <strain evidence="10">G3-3990</strain>
    </source>
</reference>
<dbReference type="GO" id="GO:0009245">
    <property type="term" value="P:lipid A biosynthetic process"/>
    <property type="evidence" value="ECO:0007669"/>
    <property type="project" value="TreeGrafter"/>
</dbReference>
<dbReference type="PANTHER" id="PTHR42755:SF1">
    <property type="entry name" value="3-DEOXY-D-MANNO-OCTULOSONIC ACID TRANSFERASE, MITOCHONDRIAL-RELATED"/>
    <property type="match status" value="1"/>
</dbReference>
<comment type="pathway">
    <text evidence="1 8">Bacterial outer membrane biogenesis; LPS core biosynthesis.</text>
</comment>